<dbReference type="EMBL" id="CACVKT020005204">
    <property type="protein sequence ID" value="CAC5393538.1"/>
    <property type="molecule type" value="Genomic_DNA"/>
</dbReference>
<gene>
    <name evidence="4" type="ORF">MCOR_28393</name>
</gene>
<feature type="transmembrane region" description="Helical" evidence="2">
    <location>
        <begin position="306"/>
        <end position="327"/>
    </location>
</feature>
<dbReference type="InterPro" id="IPR000742">
    <property type="entry name" value="EGF"/>
</dbReference>
<proteinExistence type="predicted"/>
<dbReference type="Proteomes" id="UP000507470">
    <property type="component" value="Unassembled WGS sequence"/>
</dbReference>
<evidence type="ECO:0000256" key="2">
    <source>
        <dbReference type="SAM" id="Phobius"/>
    </source>
</evidence>
<dbReference type="AlphaFoldDB" id="A0A6J8CAV1"/>
<keyword evidence="2" id="KW-0472">Membrane</keyword>
<keyword evidence="2" id="KW-0812">Transmembrane</keyword>
<sequence length="339" mass="38867">MTSELTVMDTSGTDNHLLDDSVRENQTTTTRSKTVRCRQKVEKGRTILKYWLPCVVVFMLICVVALLVAVLINLPKSDNTPQDSNNGVTSAQSSNKTTKHKEDNYCIHHTRSEFLENLPDDIDHLCKPQLVEEGTKKNWFRCPERGNFTQMFIPAYCMCDAKLQCIGSRDDRYQKYNCTTCRDKMHCPCQNNGKCETCPSRWQPKENKCICPIGTQGKYCTKINKRMCNLVFESDVFASYEMCNNSNNNTCLVKYNGNTLKCALSELSEHQRNCSDIDVKHGWNAFQVDRENPEKQKSSVVFPAKAILIVCTILIVGVLVIILLYMWRRRNSSEQPERV</sequence>
<name>A0A6J8CAV1_MYTCO</name>
<accession>A0A6J8CAV1</accession>
<organism evidence="4 5">
    <name type="scientific">Mytilus coruscus</name>
    <name type="common">Sea mussel</name>
    <dbReference type="NCBI Taxonomy" id="42192"/>
    <lineage>
        <taxon>Eukaryota</taxon>
        <taxon>Metazoa</taxon>
        <taxon>Spiralia</taxon>
        <taxon>Lophotrochozoa</taxon>
        <taxon>Mollusca</taxon>
        <taxon>Bivalvia</taxon>
        <taxon>Autobranchia</taxon>
        <taxon>Pteriomorphia</taxon>
        <taxon>Mytilida</taxon>
        <taxon>Mytiloidea</taxon>
        <taxon>Mytilidae</taxon>
        <taxon>Mytilinae</taxon>
        <taxon>Mytilus</taxon>
    </lineage>
</organism>
<reference evidence="4 5" key="1">
    <citation type="submission" date="2020-06" db="EMBL/GenBank/DDBJ databases">
        <authorList>
            <person name="Li R."/>
            <person name="Bekaert M."/>
        </authorList>
    </citation>
    <scope>NUCLEOTIDE SEQUENCE [LARGE SCALE GENOMIC DNA]</scope>
    <source>
        <strain evidence="5">wild</strain>
    </source>
</reference>
<evidence type="ECO:0000259" key="3">
    <source>
        <dbReference type="PROSITE" id="PS00022"/>
    </source>
</evidence>
<feature type="domain" description="EGF-like" evidence="3">
    <location>
        <begin position="209"/>
        <end position="220"/>
    </location>
</feature>
<evidence type="ECO:0000313" key="5">
    <source>
        <dbReference type="Proteomes" id="UP000507470"/>
    </source>
</evidence>
<keyword evidence="2" id="KW-1133">Transmembrane helix</keyword>
<evidence type="ECO:0000256" key="1">
    <source>
        <dbReference type="SAM" id="MobiDB-lite"/>
    </source>
</evidence>
<keyword evidence="5" id="KW-1185">Reference proteome</keyword>
<dbReference type="OrthoDB" id="6099127at2759"/>
<feature type="transmembrane region" description="Helical" evidence="2">
    <location>
        <begin position="50"/>
        <end position="72"/>
    </location>
</feature>
<dbReference type="PROSITE" id="PS00022">
    <property type="entry name" value="EGF_1"/>
    <property type="match status" value="1"/>
</dbReference>
<feature type="compositionally biased region" description="Polar residues" evidence="1">
    <location>
        <begin position="1"/>
        <end position="14"/>
    </location>
</feature>
<protein>
    <recommendedName>
        <fullName evidence="3">EGF-like domain-containing protein</fullName>
    </recommendedName>
</protein>
<evidence type="ECO:0000313" key="4">
    <source>
        <dbReference type="EMBL" id="CAC5393538.1"/>
    </source>
</evidence>
<feature type="region of interest" description="Disordered" evidence="1">
    <location>
        <begin position="1"/>
        <end position="31"/>
    </location>
</feature>